<keyword evidence="2" id="KW-0004">4Fe-4S</keyword>
<evidence type="ECO:0000256" key="10">
    <source>
        <dbReference type="ARBA" id="ARBA00066739"/>
    </source>
</evidence>
<evidence type="ECO:0000256" key="5">
    <source>
        <dbReference type="ARBA" id="ARBA00023004"/>
    </source>
</evidence>
<dbReference type="EC" id="4.1.99.26" evidence="11"/>
<dbReference type="PANTHER" id="PTHR11228:SF7">
    <property type="entry name" value="PQQA PEPTIDE CYCLASE"/>
    <property type="match status" value="1"/>
</dbReference>
<dbReference type="SFLD" id="SFLDG01067">
    <property type="entry name" value="SPASM/twitch_domain_containing"/>
    <property type="match status" value="1"/>
</dbReference>
<dbReference type="InterPro" id="IPR006638">
    <property type="entry name" value="Elp3/MiaA/NifB-like_rSAM"/>
</dbReference>
<dbReference type="FunFam" id="3.20.20.70:FF:000188">
    <property type="entry name" value="Mycofactocin radical SAM maturase MftC"/>
    <property type="match status" value="1"/>
</dbReference>
<keyword evidence="7" id="KW-0456">Lyase</keyword>
<dbReference type="SMART" id="SM00729">
    <property type="entry name" value="Elp3"/>
    <property type="match status" value="1"/>
</dbReference>
<evidence type="ECO:0000256" key="8">
    <source>
        <dbReference type="ARBA" id="ARBA00051525"/>
    </source>
</evidence>
<keyword evidence="4" id="KW-0479">Metal-binding</keyword>
<accession>A0A2S1R8L4</accession>
<evidence type="ECO:0000256" key="3">
    <source>
        <dbReference type="ARBA" id="ARBA00022691"/>
    </source>
</evidence>
<keyword evidence="6" id="KW-0411">Iron-sulfur</keyword>
<dbReference type="Pfam" id="PF13186">
    <property type="entry name" value="SPASM"/>
    <property type="match status" value="1"/>
</dbReference>
<dbReference type="Proteomes" id="UP000244928">
    <property type="component" value="Chromosome"/>
</dbReference>
<dbReference type="GO" id="GO:0051539">
    <property type="term" value="F:4 iron, 4 sulfur cluster binding"/>
    <property type="evidence" value="ECO:0007669"/>
    <property type="project" value="UniProtKB-KW"/>
</dbReference>
<evidence type="ECO:0000256" key="13">
    <source>
        <dbReference type="ARBA" id="ARBA00077306"/>
    </source>
</evidence>
<dbReference type="RefSeq" id="WP_108847869.1">
    <property type="nucleotide sequence ID" value="NZ_CP015449.1"/>
</dbReference>
<dbReference type="AlphaFoldDB" id="A0A2S1R8L4"/>
<reference evidence="17 18" key="1">
    <citation type="submission" date="2016-04" db="EMBL/GenBank/DDBJ databases">
        <title>Complete genome sequence of Dietzia lutea YIM 80766T, a strain isolated from desert soil in Egypt.</title>
        <authorList>
            <person name="Zhao J."/>
            <person name="Hu B."/>
            <person name="Geng S."/>
            <person name="Nie Y."/>
            <person name="Tang Y."/>
        </authorList>
    </citation>
    <scope>NUCLEOTIDE SEQUENCE [LARGE SCALE GENOMIC DNA]</scope>
    <source>
        <strain evidence="17 18">YIM 80766</strain>
    </source>
</reference>
<dbReference type="EMBL" id="CP015449">
    <property type="protein sequence ID" value="AWH92637.1"/>
    <property type="molecule type" value="Genomic_DNA"/>
</dbReference>
<dbReference type="GO" id="GO:0046872">
    <property type="term" value="F:metal ion binding"/>
    <property type="evidence" value="ECO:0007669"/>
    <property type="project" value="UniProtKB-KW"/>
</dbReference>
<evidence type="ECO:0000256" key="4">
    <source>
        <dbReference type="ARBA" id="ARBA00022723"/>
    </source>
</evidence>
<keyword evidence="5" id="KW-0408">Iron</keyword>
<dbReference type="InterPro" id="IPR058240">
    <property type="entry name" value="rSAM_sf"/>
</dbReference>
<evidence type="ECO:0000256" key="9">
    <source>
        <dbReference type="ARBA" id="ARBA00051925"/>
    </source>
</evidence>
<dbReference type="SUPFAM" id="SSF102114">
    <property type="entry name" value="Radical SAM enzymes"/>
    <property type="match status" value="1"/>
</dbReference>
<feature type="domain" description="Radical SAM core" evidence="16">
    <location>
        <begin position="34"/>
        <end position="244"/>
    </location>
</feature>
<feature type="region of interest" description="Disordered" evidence="15">
    <location>
        <begin position="377"/>
        <end position="419"/>
    </location>
</feature>
<dbReference type="InterPro" id="IPR013785">
    <property type="entry name" value="Aldolase_TIM"/>
</dbReference>
<organism evidence="17 18">
    <name type="scientific">Dietzia lutea</name>
    <dbReference type="NCBI Taxonomy" id="546160"/>
    <lineage>
        <taxon>Bacteria</taxon>
        <taxon>Bacillati</taxon>
        <taxon>Actinomycetota</taxon>
        <taxon>Actinomycetes</taxon>
        <taxon>Mycobacteriales</taxon>
        <taxon>Dietziaceae</taxon>
        <taxon>Dietzia</taxon>
    </lineage>
</organism>
<dbReference type="EC" id="1.3.98.7" evidence="10"/>
<dbReference type="Pfam" id="PF04055">
    <property type="entry name" value="Radical_SAM"/>
    <property type="match status" value="1"/>
</dbReference>
<dbReference type="SFLD" id="SFLDG01385">
    <property type="entry name" value="heme_carboxy_lyase_like"/>
    <property type="match status" value="1"/>
</dbReference>
<dbReference type="OrthoDB" id="9782387at2"/>
<evidence type="ECO:0000313" key="18">
    <source>
        <dbReference type="Proteomes" id="UP000244928"/>
    </source>
</evidence>
<evidence type="ECO:0000259" key="16">
    <source>
        <dbReference type="PROSITE" id="PS51918"/>
    </source>
</evidence>
<comment type="catalytic activity">
    <reaction evidence="8">
        <text>[mycofactocin precursor peptide]-C-terminal glycyl-L-valyl-L-tyrosine + S-adenosyl-L-methionine = [mycofactocin precursor peptide]-C-terminal glycyl-N-{[2-(4-hydroxyphenyl)ethenyl]-3-methylbutanamide} + 5'-deoxyadenosine + L-methionine + CO2</text>
        <dbReference type="Rhea" id="RHEA:65492"/>
        <dbReference type="Rhea" id="RHEA-COMP:16815"/>
        <dbReference type="Rhea" id="RHEA-COMP:16816"/>
        <dbReference type="ChEBI" id="CHEBI:16526"/>
        <dbReference type="ChEBI" id="CHEBI:17319"/>
        <dbReference type="ChEBI" id="CHEBI:57844"/>
        <dbReference type="ChEBI" id="CHEBI:59789"/>
        <dbReference type="ChEBI" id="CHEBI:156515"/>
        <dbReference type="ChEBI" id="CHEBI:156517"/>
        <dbReference type="EC" id="1.3.98.7"/>
    </reaction>
</comment>
<evidence type="ECO:0000256" key="11">
    <source>
        <dbReference type="ARBA" id="ARBA00066804"/>
    </source>
</evidence>
<gene>
    <name evidence="17" type="ORF">A6035_11195</name>
</gene>
<dbReference type="CDD" id="cd21123">
    <property type="entry name" value="SPASM_MftC-like"/>
    <property type="match status" value="1"/>
</dbReference>
<dbReference type="InterPro" id="IPR023885">
    <property type="entry name" value="4Fe4S-binding_SPASM_dom"/>
</dbReference>
<comment type="cofactor">
    <cofactor evidence="1">
        <name>[4Fe-4S] cluster</name>
        <dbReference type="ChEBI" id="CHEBI:49883"/>
    </cofactor>
</comment>
<evidence type="ECO:0000256" key="7">
    <source>
        <dbReference type="ARBA" id="ARBA00023239"/>
    </source>
</evidence>
<evidence type="ECO:0000313" key="17">
    <source>
        <dbReference type="EMBL" id="AWH92637.1"/>
    </source>
</evidence>
<dbReference type="KEGG" id="dlu:A6035_11195"/>
<name>A0A2S1R8L4_9ACTN</name>
<dbReference type="InterPro" id="IPR007197">
    <property type="entry name" value="rSAM"/>
</dbReference>
<dbReference type="PROSITE" id="PS51918">
    <property type="entry name" value="RADICAL_SAM"/>
    <property type="match status" value="1"/>
</dbReference>
<dbReference type="Gene3D" id="3.20.20.70">
    <property type="entry name" value="Aldolase class I"/>
    <property type="match status" value="1"/>
</dbReference>
<dbReference type="NCBIfam" id="TIGR03962">
    <property type="entry name" value="mycofact_rSAM"/>
    <property type="match status" value="1"/>
</dbReference>
<dbReference type="SFLD" id="SFLDF00316">
    <property type="entry name" value="C-terminal_tyrosine_decarboxyl"/>
    <property type="match status" value="1"/>
</dbReference>
<protein>
    <recommendedName>
        <fullName evidence="12">Mycofactocin maturase MftC</fullName>
        <ecNumber evidence="10">1.3.98.7</ecNumber>
        <ecNumber evidence="11">4.1.99.26</ecNumber>
    </recommendedName>
    <alternativeName>
        <fullName evidence="14">[Mycofactocin precursor peptide]-pyrrolidinone derivative synthase</fullName>
    </alternativeName>
    <alternativeName>
        <fullName evidence="13">[Mycofactocin precursor peptide]-tyrosine decarboxylase</fullName>
    </alternativeName>
</protein>
<dbReference type="InterPro" id="IPR023913">
    <property type="entry name" value="MftC"/>
</dbReference>
<proteinExistence type="predicted"/>
<dbReference type="PANTHER" id="PTHR11228">
    <property type="entry name" value="RADICAL SAM DOMAIN PROTEIN"/>
    <property type="match status" value="1"/>
</dbReference>
<keyword evidence="18" id="KW-1185">Reference proteome</keyword>
<sequence>MTSMLDRSTTSGAAPTTAAPAPVGRLVDQFERGLDAPICLTWELTYACNLSCVHCLSSSGKRDPRELSTEQCKAIIDELQKMQVFYVNIGGGEPTVRSDFWELVDYATSHQVGVKFSTNGVRIDEKVARRLAASDYVDVQISLDGATAEVNDAVRGPGSFDMAVRALQNLKDAGFTDAKISVVVTRENITQLDEFKALADRYDATLRITRLRPSGRGADVWDDLHPLPEQQKDLYDWLVAHGENVLTGDSFFHLSAFGDGQGSLPGLNLCGAGRVVCLIDPIGDVYACPFAIHDNFLAGNVVADGGFESVWQTSELFRELREPQSAGACGSCGFYDSCRGGCMAAKFFTGLPMDGPDPECVQGHGEGLLAAERAIPAPSQDHSRTKGLAARKQPAGPVPLTLITTPPRRPTSLCDESPI</sequence>
<comment type="catalytic activity">
    <reaction evidence="9">
        <text>[mycofactocin precursor peptide]-C-terminal glycyl-N-{[2-(4-hydroxyphenyl)ethenyl]-3-methylbutanamide} + AH2 + S-adenosyl-L-methionine = [mycofactocin precursor peptide]-C-terminal glycyl-N-{5-[(4-hydroxyphenyl)methyl]-4,4-dimethyl-2-oxopyrrolidin-3-yl}acetamide + 5'-deoxyadenosine + L-methionine + A + H(+)</text>
        <dbReference type="Rhea" id="RHEA:65500"/>
        <dbReference type="Rhea" id="RHEA-COMP:16816"/>
        <dbReference type="Rhea" id="RHEA-COMP:16818"/>
        <dbReference type="ChEBI" id="CHEBI:13193"/>
        <dbReference type="ChEBI" id="CHEBI:15378"/>
        <dbReference type="ChEBI" id="CHEBI:17319"/>
        <dbReference type="ChEBI" id="CHEBI:17499"/>
        <dbReference type="ChEBI" id="CHEBI:57844"/>
        <dbReference type="ChEBI" id="CHEBI:59789"/>
        <dbReference type="ChEBI" id="CHEBI:156517"/>
        <dbReference type="ChEBI" id="CHEBI:156518"/>
        <dbReference type="EC" id="4.1.99.26"/>
    </reaction>
</comment>
<dbReference type="SFLD" id="SFLDS00029">
    <property type="entry name" value="Radical_SAM"/>
    <property type="match status" value="1"/>
</dbReference>
<evidence type="ECO:0000256" key="6">
    <source>
        <dbReference type="ARBA" id="ARBA00023014"/>
    </source>
</evidence>
<dbReference type="SFLD" id="SFLDG01386">
    <property type="entry name" value="main_SPASM_domain-containing"/>
    <property type="match status" value="1"/>
</dbReference>
<evidence type="ECO:0000256" key="14">
    <source>
        <dbReference type="ARBA" id="ARBA00079192"/>
    </source>
</evidence>
<dbReference type="GO" id="GO:0003824">
    <property type="term" value="F:catalytic activity"/>
    <property type="evidence" value="ECO:0007669"/>
    <property type="project" value="InterPro"/>
</dbReference>
<evidence type="ECO:0000256" key="2">
    <source>
        <dbReference type="ARBA" id="ARBA00022485"/>
    </source>
</evidence>
<dbReference type="CDD" id="cd01335">
    <property type="entry name" value="Radical_SAM"/>
    <property type="match status" value="1"/>
</dbReference>
<keyword evidence="3" id="KW-0949">S-adenosyl-L-methionine</keyword>
<evidence type="ECO:0000256" key="12">
    <source>
        <dbReference type="ARBA" id="ARBA00074337"/>
    </source>
</evidence>
<dbReference type="NCBIfam" id="TIGR04085">
    <property type="entry name" value="rSAM_more_4Fe4S"/>
    <property type="match status" value="1"/>
</dbReference>
<dbReference type="InterPro" id="IPR034480">
    <property type="entry name" value="Heme_synthase-like"/>
</dbReference>
<evidence type="ECO:0000256" key="1">
    <source>
        <dbReference type="ARBA" id="ARBA00001966"/>
    </source>
</evidence>
<dbReference type="InterPro" id="IPR050377">
    <property type="entry name" value="Radical_SAM_PqqE_MftC-like"/>
</dbReference>
<evidence type="ECO:0000256" key="15">
    <source>
        <dbReference type="SAM" id="MobiDB-lite"/>
    </source>
</evidence>